<dbReference type="Gene3D" id="3.30.700.10">
    <property type="entry name" value="Glycoprotein, Type 4 Pilin"/>
    <property type="match status" value="1"/>
</dbReference>
<sequence>MKKRPGFTMIELLVVIGIIGLLAVFLTPKLLGAKDRAKETAVKAVMHSMQLAVEAYAMENETYPLDTNVPLESLATNYLMPGGYLASIPMNPFTGKEYKDADRAGRIIYDYDDATGKFTIMGYNRTGLKKILELSNL</sequence>
<comment type="caution">
    <text evidence="6">The sequence shown here is derived from an EMBL/GenBank/DDBJ whole genome shotgun (WGS) entry which is preliminary data.</text>
</comment>
<dbReference type="InterPro" id="IPR012902">
    <property type="entry name" value="N_methyl_site"/>
</dbReference>
<dbReference type="GO" id="GO:0015627">
    <property type="term" value="C:type II protein secretion system complex"/>
    <property type="evidence" value="ECO:0007669"/>
    <property type="project" value="InterPro"/>
</dbReference>
<evidence type="ECO:0000256" key="3">
    <source>
        <dbReference type="ARBA" id="ARBA00022692"/>
    </source>
</evidence>
<evidence type="ECO:0000256" key="2">
    <source>
        <dbReference type="ARBA" id="ARBA00022481"/>
    </source>
</evidence>
<dbReference type="GO" id="GO:0015628">
    <property type="term" value="P:protein secretion by the type II secretion system"/>
    <property type="evidence" value="ECO:0007669"/>
    <property type="project" value="InterPro"/>
</dbReference>
<dbReference type="PANTHER" id="PTHR30093">
    <property type="entry name" value="GENERAL SECRETION PATHWAY PROTEIN G"/>
    <property type="match status" value="1"/>
</dbReference>
<keyword evidence="5" id="KW-0472">Membrane</keyword>
<dbReference type="AlphaFoldDB" id="A0A2H0XZN0"/>
<evidence type="ECO:0000313" key="7">
    <source>
        <dbReference type="Proteomes" id="UP000231343"/>
    </source>
</evidence>
<keyword evidence="4" id="KW-1133">Transmembrane helix</keyword>
<dbReference type="PANTHER" id="PTHR30093:SF44">
    <property type="entry name" value="TYPE II SECRETION SYSTEM CORE PROTEIN G"/>
    <property type="match status" value="1"/>
</dbReference>
<evidence type="ECO:0000256" key="5">
    <source>
        <dbReference type="ARBA" id="ARBA00023136"/>
    </source>
</evidence>
<evidence type="ECO:0000256" key="4">
    <source>
        <dbReference type="ARBA" id="ARBA00022989"/>
    </source>
</evidence>
<dbReference type="PRINTS" id="PR00813">
    <property type="entry name" value="BCTERIALGSPG"/>
</dbReference>
<keyword evidence="3" id="KW-0812">Transmembrane</keyword>
<keyword evidence="2" id="KW-0488">Methylation</keyword>
<dbReference type="InterPro" id="IPR000983">
    <property type="entry name" value="Bac_GSPG_pilin"/>
</dbReference>
<comment type="subcellular location">
    <subcellularLocation>
        <location evidence="1">Membrane</location>
        <topology evidence="1">Single-pass membrane protein</topology>
    </subcellularLocation>
</comment>
<dbReference type="GO" id="GO:0016020">
    <property type="term" value="C:membrane"/>
    <property type="evidence" value="ECO:0007669"/>
    <property type="project" value="UniProtKB-SubCell"/>
</dbReference>
<protein>
    <submittedName>
        <fullName evidence="6">Uncharacterized protein</fullName>
    </submittedName>
</protein>
<proteinExistence type="predicted"/>
<dbReference type="EMBL" id="PEYM01000054">
    <property type="protein sequence ID" value="PIS30483.1"/>
    <property type="molecule type" value="Genomic_DNA"/>
</dbReference>
<dbReference type="Pfam" id="PF07963">
    <property type="entry name" value="N_methyl"/>
    <property type="match status" value="1"/>
</dbReference>
<accession>A0A2H0XZN0</accession>
<dbReference type="InterPro" id="IPR045584">
    <property type="entry name" value="Pilin-like"/>
</dbReference>
<evidence type="ECO:0000313" key="6">
    <source>
        <dbReference type="EMBL" id="PIS30483.1"/>
    </source>
</evidence>
<name>A0A2H0XZN0_UNCSA</name>
<dbReference type="SUPFAM" id="SSF54523">
    <property type="entry name" value="Pili subunits"/>
    <property type="match status" value="1"/>
</dbReference>
<dbReference type="NCBIfam" id="TIGR02532">
    <property type="entry name" value="IV_pilin_GFxxxE"/>
    <property type="match status" value="1"/>
</dbReference>
<reference evidence="6 7" key="1">
    <citation type="submission" date="2017-09" db="EMBL/GenBank/DDBJ databases">
        <title>Depth-based differentiation of microbial function through sediment-hosted aquifers and enrichment of novel symbionts in the deep terrestrial subsurface.</title>
        <authorList>
            <person name="Probst A.J."/>
            <person name="Ladd B."/>
            <person name="Jarett J.K."/>
            <person name="Geller-Mcgrath D.E."/>
            <person name="Sieber C.M."/>
            <person name="Emerson J.B."/>
            <person name="Anantharaman K."/>
            <person name="Thomas B.C."/>
            <person name="Malmstrom R."/>
            <person name="Stieglmeier M."/>
            <person name="Klingl A."/>
            <person name="Woyke T."/>
            <person name="Ryan C.M."/>
            <person name="Banfield J.F."/>
        </authorList>
    </citation>
    <scope>NUCLEOTIDE SEQUENCE [LARGE SCALE GENOMIC DNA]</scope>
    <source>
        <strain evidence="6">CG08_land_8_20_14_0_20_45_16</strain>
    </source>
</reference>
<gene>
    <name evidence="6" type="ORF">COT42_02860</name>
</gene>
<dbReference type="Proteomes" id="UP000231343">
    <property type="component" value="Unassembled WGS sequence"/>
</dbReference>
<evidence type="ECO:0000256" key="1">
    <source>
        <dbReference type="ARBA" id="ARBA00004167"/>
    </source>
</evidence>
<organism evidence="6 7">
    <name type="scientific">Candidatus Saganbacteria bacterium CG08_land_8_20_14_0_20_45_16</name>
    <dbReference type="NCBI Taxonomy" id="2014293"/>
    <lineage>
        <taxon>Bacteria</taxon>
        <taxon>Bacillati</taxon>
        <taxon>Saganbacteria</taxon>
    </lineage>
</organism>